<gene>
    <name evidence="1" type="ORF">ABH15_07675</name>
</gene>
<comment type="caution">
    <text evidence="1">The sequence shown here is derived from an EMBL/GenBank/DDBJ whole genome shotgun (WGS) entry which is preliminary data.</text>
</comment>
<dbReference type="GO" id="GO:0005975">
    <property type="term" value="P:carbohydrate metabolic process"/>
    <property type="evidence" value="ECO:0007669"/>
    <property type="project" value="InterPro"/>
</dbReference>
<dbReference type="EMBL" id="LHQS01000002">
    <property type="protein sequence ID" value="RXE56061.1"/>
    <property type="molecule type" value="Genomic_DNA"/>
</dbReference>
<evidence type="ECO:0000313" key="1">
    <source>
        <dbReference type="EMBL" id="RXE56061.1"/>
    </source>
</evidence>
<name>A0A498GZH8_9EURY</name>
<keyword evidence="2" id="KW-1185">Reference proteome</keyword>
<evidence type="ECO:0000313" key="2">
    <source>
        <dbReference type="Proteomes" id="UP000290932"/>
    </source>
</evidence>
<dbReference type="SUPFAM" id="SSF48208">
    <property type="entry name" value="Six-hairpin glycosidases"/>
    <property type="match status" value="1"/>
</dbReference>
<organism evidence="1 2">
    <name type="scientific">Methanoculleus taiwanensis</name>
    <dbReference type="NCBI Taxonomy" id="1550565"/>
    <lineage>
        <taxon>Archaea</taxon>
        <taxon>Methanobacteriati</taxon>
        <taxon>Methanobacteriota</taxon>
        <taxon>Stenosarchaea group</taxon>
        <taxon>Methanomicrobia</taxon>
        <taxon>Methanomicrobiales</taxon>
        <taxon>Methanomicrobiaceae</taxon>
        <taxon>Methanoculleus</taxon>
    </lineage>
</organism>
<protein>
    <submittedName>
        <fullName evidence="1">Uncharacterized protein</fullName>
    </submittedName>
</protein>
<dbReference type="InterPro" id="IPR008928">
    <property type="entry name" value="6-hairpin_glycosidase_sf"/>
</dbReference>
<proteinExistence type="predicted"/>
<dbReference type="OrthoDB" id="107223at2157"/>
<dbReference type="AlphaFoldDB" id="A0A498GZH8"/>
<dbReference type="Proteomes" id="UP000290932">
    <property type="component" value="Unassembled WGS sequence"/>
</dbReference>
<sequence>MVQDTATGFVREIMLEYAALTGLDPTGARPRRYLWTDAFAVCNYLDLFRRTDDETFRDLALRLVGEVHRTLGRHRGDDPRVGWISGLAAEEGEQHPTIGGLRIGKDLNERAIGEPFDERLEWDRDGQYYHYLTKWMHVLSRVASVTGDFTYLRWATELARTAHAAFTYVPPSGGGKRMYWKMSIDLSRPLVPSMGQHDPLDGFVTYSELQAARNRFGASVGIDLSPEIADMAGICRGTRFVTDDPLGIGGLLSDASRIARLTIEGGVFGTGLLESVLDAARVGLASFAARGSTGYPAEYRLAFRELGLAIGLAGVPEIREGLEAHPGVFGRAPSLLRRVQGLAEYLPLGEAIVGFWLDEQNRKAATWLDHREINMVMLATSLAPGEFLKV</sequence>
<reference evidence="1 2" key="1">
    <citation type="journal article" date="2015" name="Int. J. Syst. Evol. Microbiol.">
        <title>Methanoculleus taiwanensis sp. nov., a methanogen isolated from deep marine sediment at the deformation front area near Taiwan.</title>
        <authorList>
            <person name="Weng C.Y."/>
            <person name="Chen S.C."/>
            <person name="Lai M.C."/>
            <person name="Wu S.Y."/>
            <person name="Lin S."/>
            <person name="Yang T.F."/>
            <person name="Chen P.C."/>
        </authorList>
    </citation>
    <scope>NUCLEOTIDE SEQUENCE [LARGE SCALE GENOMIC DNA]</scope>
    <source>
        <strain evidence="1 2">CYW4</strain>
    </source>
</reference>
<accession>A0A498GZH8</accession>
<dbReference type="RefSeq" id="WP_128693789.1">
    <property type="nucleotide sequence ID" value="NZ_LHQS01000002.1"/>
</dbReference>